<dbReference type="InterPro" id="IPR052519">
    <property type="entry name" value="Euk-type_GlcNAc_Kinase"/>
</dbReference>
<sequence>MRYILGVDGGNSKTYAVIVDEKGNRIGHGISGNGNHQGVGVDRFLENIQSAVDQALNEGGLQSGDISFAQFGLAGADREKDYKILKASLAKLPFENWDVVSDALEGIRAGSPTNTGVVLVCGAGTNAAGKTKNGKTVQTGGFGYRFGDGAGGAFMADEAFRAAIRSWEYRGERTLLTEMIPRELGYQNIEELYNYYIDNLNEKVPFEVTLILHRAADKGDLVAMNILKKVGWELGIAANSVIKRLGGFDGETIPIILVGSVLQEGKNPALFEMLKKTIQDENADYELINLEMEPVYGSVLLAMDKLSIEADDTILNKFISYGGYQS</sequence>
<dbReference type="Proteomes" id="UP001519345">
    <property type="component" value="Unassembled WGS sequence"/>
</dbReference>
<dbReference type="PANTHER" id="PTHR43190:SF3">
    <property type="entry name" value="N-ACETYL-D-GLUCOSAMINE KINASE"/>
    <property type="match status" value="1"/>
</dbReference>
<gene>
    <name evidence="2" type="ORF">J2Z83_003700</name>
</gene>
<dbReference type="EMBL" id="JAGGKX010000028">
    <property type="protein sequence ID" value="MBP1971549.1"/>
    <property type="molecule type" value="Genomic_DNA"/>
</dbReference>
<name>A0ABS4IKV4_9BACI</name>
<evidence type="ECO:0000313" key="2">
    <source>
        <dbReference type="EMBL" id="MBP1971549.1"/>
    </source>
</evidence>
<dbReference type="Pfam" id="PF01869">
    <property type="entry name" value="BcrAD_BadFG"/>
    <property type="match status" value="1"/>
</dbReference>
<evidence type="ECO:0000313" key="3">
    <source>
        <dbReference type="Proteomes" id="UP001519345"/>
    </source>
</evidence>
<accession>A0ABS4IKV4</accession>
<dbReference type="SUPFAM" id="SSF53067">
    <property type="entry name" value="Actin-like ATPase domain"/>
    <property type="match status" value="2"/>
</dbReference>
<organism evidence="2 3">
    <name type="scientific">Virgibacillus natechei</name>
    <dbReference type="NCBI Taxonomy" id="1216297"/>
    <lineage>
        <taxon>Bacteria</taxon>
        <taxon>Bacillati</taxon>
        <taxon>Bacillota</taxon>
        <taxon>Bacilli</taxon>
        <taxon>Bacillales</taxon>
        <taxon>Bacillaceae</taxon>
        <taxon>Virgibacillus</taxon>
    </lineage>
</organism>
<dbReference type="InterPro" id="IPR002731">
    <property type="entry name" value="ATPase_BadF"/>
</dbReference>
<dbReference type="InterPro" id="IPR043129">
    <property type="entry name" value="ATPase_NBD"/>
</dbReference>
<dbReference type="RefSeq" id="WP_209464582.1">
    <property type="nucleotide sequence ID" value="NZ_CP110224.1"/>
</dbReference>
<dbReference type="Gene3D" id="3.30.420.40">
    <property type="match status" value="2"/>
</dbReference>
<feature type="domain" description="ATPase BadF/BadG/BcrA/BcrD type" evidence="1">
    <location>
        <begin position="5"/>
        <end position="302"/>
    </location>
</feature>
<reference evidence="2 3" key="1">
    <citation type="submission" date="2021-03" db="EMBL/GenBank/DDBJ databases">
        <title>Genomic Encyclopedia of Type Strains, Phase IV (KMG-IV): sequencing the most valuable type-strain genomes for metagenomic binning, comparative biology and taxonomic classification.</title>
        <authorList>
            <person name="Goeker M."/>
        </authorList>
    </citation>
    <scope>NUCLEOTIDE SEQUENCE [LARGE SCALE GENOMIC DNA]</scope>
    <source>
        <strain evidence="2 3">DSM 25609</strain>
    </source>
</reference>
<comment type="caution">
    <text evidence="2">The sequence shown here is derived from an EMBL/GenBank/DDBJ whole genome shotgun (WGS) entry which is preliminary data.</text>
</comment>
<keyword evidence="3" id="KW-1185">Reference proteome</keyword>
<proteinExistence type="predicted"/>
<dbReference type="CDD" id="cd24007">
    <property type="entry name" value="ASKHA_NBD_eukNAGK-like"/>
    <property type="match status" value="1"/>
</dbReference>
<protein>
    <submittedName>
        <fullName evidence="2">N-acetylglucosamine kinase-like BadF-type ATPase</fullName>
    </submittedName>
</protein>
<evidence type="ECO:0000259" key="1">
    <source>
        <dbReference type="Pfam" id="PF01869"/>
    </source>
</evidence>
<dbReference type="PANTHER" id="PTHR43190">
    <property type="entry name" value="N-ACETYL-D-GLUCOSAMINE KINASE"/>
    <property type="match status" value="1"/>
</dbReference>